<name>A0ABU8NAI2_9PSEU</name>
<keyword evidence="2" id="KW-1185">Reference proteome</keyword>
<evidence type="ECO:0000313" key="2">
    <source>
        <dbReference type="Proteomes" id="UP001370100"/>
    </source>
</evidence>
<organism evidence="1 2">
    <name type="scientific">Actinomycetospora aeridis</name>
    <dbReference type="NCBI Taxonomy" id="3129231"/>
    <lineage>
        <taxon>Bacteria</taxon>
        <taxon>Bacillati</taxon>
        <taxon>Actinomycetota</taxon>
        <taxon>Actinomycetes</taxon>
        <taxon>Pseudonocardiales</taxon>
        <taxon>Pseudonocardiaceae</taxon>
        <taxon>Actinomycetospora</taxon>
    </lineage>
</organism>
<accession>A0ABU8NAI2</accession>
<dbReference type="Proteomes" id="UP001370100">
    <property type="component" value="Unassembled WGS sequence"/>
</dbReference>
<sequence>MDGQAHPMFGNRYDGAGEYLVVVVDTVGRFRDAYGPYALGAAHQEAERRRRALTEAGEHAADVRIARHHPVTVPRPRGPGARRREPYWMWRPLIARAMTSCWICSVPSKMS</sequence>
<comment type="caution">
    <text evidence="1">The sequence shown here is derived from an EMBL/GenBank/DDBJ whole genome shotgun (WGS) entry which is preliminary data.</text>
</comment>
<proteinExistence type="predicted"/>
<dbReference type="EMBL" id="JBBEGL010000005">
    <property type="protein sequence ID" value="MEJ2888944.1"/>
    <property type="molecule type" value="Genomic_DNA"/>
</dbReference>
<reference evidence="1 2" key="1">
    <citation type="submission" date="2024-03" db="EMBL/GenBank/DDBJ databases">
        <title>Actinomycetospora sp. OC33-EN06, a novel actinomycete isolated from wild orchid (Aerides multiflora).</title>
        <authorList>
            <person name="Suriyachadkun C."/>
        </authorList>
    </citation>
    <scope>NUCLEOTIDE SEQUENCE [LARGE SCALE GENOMIC DNA]</scope>
    <source>
        <strain evidence="1 2">OC33-EN06</strain>
    </source>
</reference>
<evidence type="ECO:0000313" key="1">
    <source>
        <dbReference type="EMBL" id="MEJ2888944.1"/>
    </source>
</evidence>
<protein>
    <submittedName>
        <fullName evidence="1">Uncharacterized protein</fullName>
    </submittedName>
</protein>
<dbReference type="RefSeq" id="WP_337715972.1">
    <property type="nucleotide sequence ID" value="NZ_JBBEGL010000005.1"/>
</dbReference>
<gene>
    <name evidence="1" type="ORF">WCD41_20965</name>
</gene>